<dbReference type="PANTHER" id="PTHR47784:SF7">
    <property type="entry name" value="ZN(II)2CYS6 TRANSCRIPTION FACTOR (EUROFUNG)"/>
    <property type="match status" value="1"/>
</dbReference>
<dbReference type="InterPro" id="IPR036864">
    <property type="entry name" value="Zn2-C6_fun-type_DNA-bd_sf"/>
</dbReference>
<dbReference type="AlphaFoldDB" id="A0AAE0NU56"/>
<reference evidence="4" key="2">
    <citation type="submission" date="2023-06" db="EMBL/GenBank/DDBJ databases">
        <authorList>
            <consortium name="Lawrence Berkeley National Laboratory"/>
            <person name="Haridas S."/>
            <person name="Hensen N."/>
            <person name="Bonometti L."/>
            <person name="Westerberg I."/>
            <person name="Brannstrom I.O."/>
            <person name="Guillou S."/>
            <person name="Cros-Aarteil S."/>
            <person name="Calhoun S."/>
            <person name="Kuo A."/>
            <person name="Mondo S."/>
            <person name="Pangilinan J."/>
            <person name="Riley R."/>
            <person name="LaButti K."/>
            <person name="Andreopoulos B."/>
            <person name="Lipzen A."/>
            <person name="Chen C."/>
            <person name="Yanf M."/>
            <person name="Daum C."/>
            <person name="Ng V."/>
            <person name="Clum A."/>
            <person name="Steindorff A."/>
            <person name="Ohm R."/>
            <person name="Martin F."/>
            <person name="Silar P."/>
            <person name="Natvig D."/>
            <person name="Lalanne C."/>
            <person name="Gautier V."/>
            <person name="Ament-velasquez S.L."/>
            <person name="Kruys A."/>
            <person name="Hutchinson M.I."/>
            <person name="Powell A.J."/>
            <person name="Barry K."/>
            <person name="Miller A.N."/>
            <person name="Grigoriev I.V."/>
            <person name="Debuchy R."/>
            <person name="Gladieux P."/>
            <person name="Thoren M.H."/>
            <person name="Johannesson H."/>
        </authorList>
    </citation>
    <scope>NUCLEOTIDE SEQUENCE</scope>
    <source>
        <strain evidence="4">CBS 232.78</strain>
    </source>
</reference>
<feature type="compositionally biased region" description="Polar residues" evidence="2">
    <location>
        <begin position="69"/>
        <end position="80"/>
    </location>
</feature>
<accession>A0AAE0NU56</accession>
<organism evidence="4 5">
    <name type="scientific">Podospora didyma</name>
    <dbReference type="NCBI Taxonomy" id="330526"/>
    <lineage>
        <taxon>Eukaryota</taxon>
        <taxon>Fungi</taxon>
        <taxon>Dikarya</taxon>
        <taxon>Ascomycota</taxon>
        <taxon>Pezizomycotina</taxon>
        <taxon>Sordariomycetes</taxon>
        <taxon>Sordariomycetidae</taxon>
        <taxon>Sordariales</taxon>
        <taxon>Podosporaceae</taxon>
        <taxon>Podospora</taxon>
    </lineage>
</organism>
<comment type="caution">
    <text evidence="4">The sequence shown here is derived from an EMBL/GenBank/DDBJ whole genome shotgun (WGS) entry which is preliminary data.</text>
</comment>
<gene>
    <name evidence="4" type="ORF">B0H63DRAFT_470694</name>
</gene>
<evidence type="ECO:0000313" key="4">
    <source>
        <dbReference type="EMBL" id="KAK3387680.1"/>
    </source>
</evidence>
<evidence type="ECO:0000259" key="3">
    <source>
        <dbReference type="PROSITE" id="PS50048"/>
    </source>
</evidence>
<dbReference type="GO" id="GO:0001228">
    <property type="term" value="F:DNA-binding transcription activator activity, RNA polymerase II-specific"/>
    <property type="evidence" value="ECO:0007669"/>
    <property type="project" value="TreeGrafter"/>
</dbReference>
<dbReference type="Pfam" id="PF00172">
    <property type="entry name" value="Zn_clus"/>
    <property type="match status" value="1"/>
</dbReference>
<keyword evidence="5" id="KW-1185">Reference proteome</keyword>
<reference evidence="4" key="1">
    <citation type="journal article" date="2023" name="Mol. Phylogenet. Evol.">
        <title>Genome-scale phylogeny and comparative genomics of the fungal order Sordariales.</title>
        <authorList>
            <person name="Hensen N."/>
            <person name="Bonometti L."/>
            <person name="Westerberg I."/>
            <person name="Brannstrom I.O."/>
            <person name="Guillou S."/>
            <person name="Cros-Aarteil S."/>
            <person name="Calhoun S."/>
            <person name="Haridas S."/>
            <person name="Kuo A."/>
            <person name="Mondo S."/>
            <person name="Pangilinan J."/>
            <person name="Riley R."/>
            <person name="LaButti K."/>
            <person name="Andreopoulos B."/>
            <person name="Lipzen A."/>
            <person name="Chen C."/>
            <person name="Yan M."/>
            <person name="Daum C."/>
            <person name="Ng V."/>
            <person name="Clum A."/>
            <person name="Steindorff A."/>
            <person name="Ohm R.A."/>
            <person name="Martin F."/>
            <person name="Silar P."/>
            <person name="Natvig D.O."/>
            <person name="Lalanne C."/>
            <person name="Gautier V."/>
            <person name="Ament-Velasquez S.L."/>
            <person name="Kruys A."/>
            <person name="Hutchinson M.I."/>
            <person name="Powell A.J."/>
            <person name="Barry K."/>
            <person name="Miller A.N."/>
            <person name="Grigoriev I.V."/>
            <person name="Debuchy R."/>
            <person name="Gladieux P."/>
            <person name="Hiltunen Thoren M."/>
            <person name="Johannesson H."/>
        </authorList>
    </citation>
    <scope>NUCLEOTIDE SEQUENCE</scope>
    <source>
        <strain evidence="4">CBS 232.78</strain>
    </source>
</reference>
<keyword evidence="1" id="KW-0539">Nucleus</keyword>
<dbReference type="InterPro" id="IPR053157">
    <property type="entry name" value="Sterol_Uptake_Regulator"/>
</dbReference>
<proteinExistence type="predicted"/>
<protein>
    <recommendedName>
        <fullName evidence="3">Zn(2)-C6 fungal-type domain-containing protein</fullName>
    </recommendedName>
</protein>
<evidence type="ECO:0000256" key="2">
    <source>
        <dbReference type="SAM" id="MobiDB-lite"/>
    </source>
</evidence>
<feature type="compositionally biased region" description="Polar residues" evidence="2">
    <location>
        <begin position="96"/>
        <end position="105"/>
    </location>
</feature>
<dbReference type="SUPFAM" id="SSF57701">
    <property type="entry name" value="Zn2/Cys6 DNA-binding domain"/>
    <property type="match status" value="1"/>
</dbReference>
<dbReference type="GO" id="GO:0008270">
    <property type="term" value="F:zinc ion binding"/>
    <property type="evidence" value="ECO:0007669"/>
    <property type="project" value="InterPro"/>
</dbReference>
<dbReference type="SMART" id="SM00066">
    <property type="entry name" value="GAL4"/>
    <property type="match status" value="1"/>
</dbReference>
<dbReference type="PROSITE" id="PS00463">
    <property type="entry name" value="ZN2_CY6_FUNGAL_1"/>
    <property type="match status" value="1"/>
</dbReference>
<feature type="domain" description="Zn(2)-C6 fungal-type" evidence="3">
    <location>
        <begin position="123"/>
        <end position="153"/>
    </location>
</feature>
<dbReference type="PANTHER" id="PTHR47784">
    <property type="entry name" value="STEROL UPTAKE CONTROL PROTEIN 2"/>
    <property type="match status" value="1"/>
</dbReference>
<dbReference type="Proteomes" id="UP001285441">
    <property type="component" value="Unassembled WGS sequence"/>
</dbReference>
<dbReference type="Gene3D" id="4.10.240.10">
    <property type="entry name" value="Zn(2)-C6 fungal-type DNA-binding domain"/>
    <property type="match status" value="1"/>
</dbReference>
<dbReference type="PROSITE" id="PS50048">
    <property type="entry name" value="ZN2_CY6_FUNGAL_2"/>
    <property type="match status" value="1"/>
</dbReference>
<feature type="compositionally biased region" description="Low complexity" evidence="2">
    <location>
        <begin position="53"/>
        <end position="62"/>
    </location>
</feature>
<dbReference type="InterPro" id="IPR001138">
    <property type="entry name" value="Zn2Cys6_DnaBD"/>
</dbReference>
<name>A0AAE0NU56_9PEZI</name>
<feature type="compositionally biased region" description="Basic residues" evidence="2">
    <location>
        <begin position="106"/>
        <end position="118"/>
    </location>
</feature>
<dbReference type="EMBL" id="JAULSW010000003">
    <property type="protein sequence ID" value="KAK3387680.1"/>
    <property type="molecule type" value="Genomic_DNA"/>
</dbReference>
<dbReference type="CDD" id="cd00067">
    <property type="entry name" value="GAL4"/>
    <property type="match status" value="1"/>
</dbReference>
<dbReference type="PRINTS" id="PR00755">
    <property type="entry name" value="AFLATOXINBRP"/>
</dbReference>
<sequence>MDFMQPDEVSLLPMDNDSSSAGIDFDYSVFLQGQQQQQHHNQDTDYLAEEDTNSNTSTNTPPSAFPLQTPLTSQQRQTAAPCTAIVPRATDGGGTNNYSSSSPTQLHHRQRMERRGHTKSRRGCYNCKRRRIKCQETRPECGHCVKTGLKCEYPTTLPQIVHQPQHQIPLFSMQDMRFFQHFLFQCYPHHPIGSENIWTHEIPCLSQKYEYLMHAILGYAASELISSDASLAAPALAHRLKAIRAIKRTLADAANPSIVTNTFEEGNALMATCFALTFQSVLLDDGMVEYMTFIRGIIVVAIQMYHRGASFLFGDFMGRDQQAEILQPHMEKLPLIERSWTDGAVGAIQGLAPLCAHDEVLTTYHDMILEMAKQLYVSSWGAYRAMTAHYGWWMMMPHEDFQRLVDPDNQVAVLLATHWIALKQIMATITETEEKGAAKVPDSSSSSSGSRPEHSIELGIIRWLKYLNRLVDQDHVRYNQWPVWVETQLDLDRGFFGKTH</sequence>
<evidence type="ECO:0000313" key="5">
    <source>
        <dbReference type="Proteomes" id="UP001285441"/>
    </source>
</evidence>
<evidence type="ECO:0000256" key="1">
    <source>
        <dbReference type="ARBA" id="ARBA00023242"/>
    </source>
</evidence>
<feature type="region of interest" description="Disordered" evidence="2">
    <location>
        <begin position="33"/>
        <end position="118"/>
    </location>
</feature>